<proteinExistence type="predicted"/>
<evidence type="ECO:0000313" key="1">
    <source>
        <dbReference type="EMBL" id="WRY34622.1"/>
    </source>
</evidence>
<keyword evidence="2" id="KW-1185">Reference proteome</keyword>
<protein>
    <recommendedName>
        <fullName evidence="3">DUF1127 domain-containing protein</fullName>
    </recommendedName>
</protein>
<evidence type="ECO:0008006" key="3">
    <source>
        <dbReference type="Google" id="ProtNLM"/>
    </source>
</evidence>
<dbReference type="Proteomes" id="UP001623290">
    <property type="component" value="Chromosome"/>
</dbReference>
<evidence type="ECO:0000313" key="2">
    <source>
        <dbReference type="Proteomes" id="UP001623290"/>
    </source>
</evidence>
<sequence length="57" mass="6461">MHPVFTLSGVLSFLSVRRDPKIDARLTDLGLRKARKHSCPISPFRPVSPFRVVHHAL</sequence>
<dbReference type="RefSeq" id="WP_406721373.1">
    <property type="nucleotide sequence ID" value="NZ_CP135443.1"/>
</dbReference>
<accession>A0ABZ1E0N7</accession>
<name>A0ABZ1E0N7_9RHOB</name>
<reference evidence="1 2" key="1">
    <citation type="submission" date="2023-09" db="EMBL/GenBank/DDBJ databases">
        <title>Thioclava shenzhenensis sp. nov., a multidrug resistant bacteria-antagonizing species isolated from coastal seawater.</title>
        <authorList>
            <person name="Long M."/>
        </authorList>
    </citation>
    <scope>NUCLEOTIDE SEQUENCE [LARGE SCALE GENOMIC DNA]</scope>
    <source>
        <strain evidence="1 2">FTW29</strain>
    </source>
</reference>
<organism evidence="1 2">
    <name type="scientific">Thioclava litoralis</name>
    <dbReference type="NCBI Taxonomy" id="3076557"/>
    <lineage>
        <taxon>Bacteria</taxon>
        <taxon>Pseudomonadati</taxon>
        <taxon>Pseudomonadota</taxon>
        <taxon>Alphaproteobacteria</taxon>
        <taxon>Rhodobacterales</taxon>
        <taxon>Paracoccaceae</taxon>
        <taxon>Thioclava</taxon>
    </lineage>
</organism>
<gene>
    <name evidence="1" type="ORF">RPE78_04830</name>
</gene>
<dbReference type="EMBL" id="CP135443">
    <property type="protein sequence ID" value="WRY34622.1"/>
    <property type="molecule type" value="Genomic_DNA"/>
</dbReference>